<accession>A1ZQD1</accession>
<comment type="caution">
    <text evidence="1">The sequence shown here is derived from an EMBL/GenBank/DDBJ whole genome shotgun (WGS) entry which is preliminary data.</text>
</comment>
<organism evidence="1 2">
    <name type="scientific">Microscilla marina ATCC 23134</name>
    <dbReference type="NCBI Taxonomy" id="313606"/>
    <lineage>
        <taxon>Bacteria</taxon>
        <taxon>Pseudomonadati</taxon>
        <taxon>Bacteroidota</taxon>
        <taxon>Cytophagia</taxon>
        <taxon>Cytophagales</taxon>
        <taxon>Microscillaceae</taxon>
        <taxon>Microscilla</taxon>
    </lineage>
</organism>
<proteinExistence type="predicted"/>
<reference evidence="1 2" key="1">
    <citation type="submission" date="2007-01" db="EMBL/GenBank/DDBJ databases">
        <authorList>
            <person name="Haygood M."/>
            <person name="Podell S."/>
            <person name="Anderson C."/>
            <person name="Hopkinson B."/>
            <person name="Roe K."/>
            <person name="Barbeau K."/>
            <person name="Gaasterland T."/>
            <person name="Ferriera S."/>
            <person name="Johnson J."/>
            <person name="Kravitz S."/>
            <person name="Beeson K."/>
            <person name="Sutton G."/>
            <person name="Rogers Y.-H."/>
            <person name="Friedman R."/>
            <person name="Frazier M."/>
            <person name="Venter J.C."/>
        </authorList>
    </citation>
    <scope>NUCLEOTIDE SEQUENCE [LARGE SCALE GENOMIC DNA]</scope>
    <source>
        <strain evidence="1 2">ATCC 23134</strain>
    </source>
</reference>
<dbReference type="Proteomes" id="UP000004095">
    <property type="component" value="Unassembled WGS sequence"/>
</dbReference>
<sequence length="53" mass="6017">MKKPRKNFMIASPWFCLPGYSITNSTASSWAFIPWGGFPSIRFSIRACTLNCQ</sequence>
<evidence type="ECO:0000313" key="2">
    <source>
        <dbReference type="Proteomes" id="UP000004095"/>
    </source>
</evidence>
<dbReference type="EMBL" id="AAWS01000024">
    <property type="protein sequence ID" value="EAY27304.1"/>
    <property type="molecule type" value="Genomic_DNA"/>
</dbReference>
<gene>
    <name evidence="1" type="ORF">M23134_08256</name>
</gene>
<feature type="non-terminal residue" evidence="1">
    <location>
        <position position="53"/>
    </location>
</feature>
<dbReference type="AlphaFoldDB" id="A1ZQD1"/>
<evidence type="ECO:0000313" key="1">
    <source>
        <dbReference type="EMBL" id="EAY27304.1"/>
    </source>
</evidence>
<protein>
    <submittedName>
        <fullName evidence="1">Uncharacterized protein</fullName>
    </submittedName>
</protein>
<name>A1ZQD1_MICM2</name>
<keyword evidence="2" id="KW-1185">Reference proteome</keyword>